<sequence>MATPKISLNDVSVKGNCNFKLDCQGMKSTGHERSTFPSKEISVVISKTEMLQMRRWMVKMVEELKIKRRVALEGETRAEALAEQLHSIQIQKDCELEESKQREEKLEHSLAMVKQQCEDRLKALEVEKIQQEIYKDSYIHSQEKSRSEIRQLKTTLRQQDKQICELEVHLQTEKTASSKLLTQWKEAMVKLEELGQLHQICQKSLTRLEESGKCSFK</sequence>
<keyword evidence="2" id="KW-1185">Reference proteome</keyword>
<reference evidence="1" key="1">
    <citation type="journal article" date="2023" name="G3 (Bethesda)">
        <title>A reference genome for the long-term kleptoplast-retaining sea slug Elysia crispata morphotype clarki.</title>
        <authorList>
            <person name="Eastman K.E."/>
            <person name="Pendleton A.L."/>
            <person name="Shaikh M.A."/>
            <person name="Suttiyut T."/>
            <person name="Ogas R."/>
            <person name="Tomko P."/>
            <person name="Gavelis G."/>
            <person name="Widhalm J.R."/>
            <person name="Wisecaver J.H."/>
        </authorList>
    </citation>
    <scope>NUCLEOTIDE SEQUENCE</scope>
    <source>
        <strain evidence="1">ECLA1</strain>
    </source>
</reference>
<accession>A0AAE1A8C0</accession>
<gene>
    <name evidence="1" type="ORF">RRG08_002505</name>
</gene>
<dbReference type="EMBL" id="JAWDGP010002483">
    <property type="protein sequence ID" value="KAK3782875.1"/>
    <property type="molecule type" value="Genomic_DNA"/>
</dbReference>
<name>A0AAE1A8C0_9GAST</name>
<dbReference type="AlphaFoldDB" id="A0AAE1A8C0"/>
<protein>
    <submittedName>
        <fullName evidence="1">Uncharacterized protein</fullName>
    </submittedName>
</protein>
<comment type="caution">
    <text evidence="1">The sequence shown here is derived from an EMBL/GenBank/DDBJ whole genome shotgun (WGS) entry which is preliminary data.</text>
</comment>
<proteinExistence type="predicted"/>
<evidence type="ECO:0000313" key="1">
    <source>
        <dbReference type="EMBL" id="KAK3782875.1"/>
    </source>
</evidence>
<evidence type="ECO:0000313" key="2">
    <source>
        <dbReference type="Proteomes" id="UP001283361"/>
    </source>
</evidence>
<organism evidence="1 2">
    <name type="scientific">Elysia crispata</name>
    <name type="common">lettuce slug</name>
    <dbReference type="NCBI Taxonomy" id="231223"/>
    <lineage>
        <taxon>Eukaryota</taxon>
        <taxon>Metazoa</taxon>
        <taxon>Spiralia</taxon>
        <taxon>Lophotrochozoa</taxon>
        <taxon>Mollusca</taxon>
        <taxon>Gastropoda</taxon>
        <taxon>Heterobranchia</taxon>
        <taxon>Euthyneura</taxon>
        <taxon>Panpulmonata</taxon>
        <taxon>Sacoglossa</taxon>
        <taxon>Placobranchoidea</taxon>
        <taxon>Plakobranchidae</taxon>
        <taxon>Elysia</taxon>
    </lineage>
</organism>
<dbReference type="Proteomes" id="UP001283361">
    <property type="component" value="Unassembled WGS sequence"/>
</dbReference>